<evidence type="ECO:0008006" key="10">
    <source>
        <dbReference type="Google" id="ProtNLM"/>
    </source>
</evidence>
<dbReference type="InterPro" id="IPR018011">
    <property type="entry name" value="Carb_sulfotrans_8-10"/>
</dbReference>
<dbReference type="PANTHER" id="PTHR12137:SF54">
    <property type="entry name" value="CARBOHYDRATE SULFOTRANSFERASE"/>
    <property type="match status" value="1"/>
</dbReference>
<dbReference type="HOGENOM" id="CLU_1015384_0_0_7"/>
<organism evidence="8 9">
    <name type="scientific">Desulfurivibrio alkaliphilus (strain DSM 19089 / UNIQEM U267 / AHT2)</name>
    <dbReference type="NCBI Taxonomy" id="589865"/>
    <lineage>
        <taxon>Bacteria</taxon>
        <taxon>Pseudomonadati</taxon>
        <taxon>Thermodesulfobacteriota</taxon>
        <taxon>Desulfobulbia</taxon>
        <taxon>Desulfobulbales</taxon>
        <taxon>Desulfobulbaceae</taxon>
        <taxon>Desulfurivibrio</taxon>
    </lineage>
</organism>
<dbReference type="OrthoDB" id="288532at2"/>
<reference evidence="9" key="1">
    <citation type="submission" date="2010-02" db="EMBL/GenBank/DDBJ databases">
        <title>Complete sequence of Desulfurivibrio alkaliphilus AHT2.</title>
        <authorList>
            <consortium name="US DOE Joint Genome Institute"/>
            <person name="Pitluck S."/>
            <person name="Chertkov O."/>
            <person name="Detter J.C."/>
            <person name="Han C."/>
            <person name="Tapia R."/>
            <person name="Larimer F."/>
            <person name="Land M."/>
            <person name="Hauser L."/>
            <person name="Kyrpides N."/>
            <person name="Mikhailova N."/>
            <person name="Sorokin D.Y."/>
            <person name="Muyzer G."/>
            <person name="Woyke T."/>
        </authorList>
    </citation>
    <scope>NUCLEOTIDE SEQUENCE [LARGE SCALE GENOMIC DNA]</scope>
    <source>
        <strain evidence="9">DSM 19089 / UNIQEM U267 / AHT2</strain>
    </source>
</reference>
<keyword evidence="9" id="KW-1185">Reference proteome</keyword>
<keyword evidence="5" id="KW-0333">Golgi apparatus</keyword>
<evidence type="ECO:0000313" key="9">
    <source>
        <dbReference type="Proteomes" id="UP000001508"/>
    </source>
</evidence>
<sequence length="270" mass="31042">MKRAEKTYIQRITSRIRSFRYSWKPFYRHCGLNRFDHPVHANANVPTIDARIAISHANRFLFVRIPKCANTTILSTLWLCENGMSPEDLASLPAQEQKKMMRKQNMMQLFSRPSELSSSAAQTVLKKYCKAVIVRNPFSRAASAYLHKFRNGNAAQKFGLPSNLSFAGFCDYLRDGGLHDDIHWMPQSHICPLPPGTMDFIGKMENLAIDLPRLTNIVYGRSATIFTRQHHTTQANNHLRELYGTHEKRRVAELYAEDFTCFGYQPDKLS</sequence>
<dbReference type="RefSeq" id="WP_013163313.1">
    <property type="nucleotide sequence ID" value="NC_014216.1"/>
</dbReference>
<dbReference type="Gene3D" id="3.40.50.300">
    <property type="entry name" value="P-loop containing nucleotide triphosphate hydrolases"/>
    <property type="match status" value="1"/>
</dbReference>
<keyword evidence="3" id="KW-0812">Transmembrane</keyword>
<dbReference type="InterPro" id="IPR005331">
    <property type="entry name" value="Sulfotransferase"/>
</dbReference>
<comment type="subcellular location">
    <subcellularLocation>
        <location evidence="1">Golgi apparatus membrane</location>
        <topology evidence="1">Single-pass type II membrane protein</topology>
    </subcellularLocation>
</comment>
<dbReference type="GO" id="GO:0016020">
    <property type="term" value="C:membrane"/>
    <property type="evidence" value="ECO:0007669"/>
    <property type="project" value="InterPro"/>
</dbReference>
<dbReference type="PANTHER" id="PTHR12137">
    <property type="entry name" value="CARBOHYDRATE SULFOTRANSFERASE"/>
    <property type="match status" value="1"/>
</dbReference>
<dbReference type="GO" id="GO:0016051">
    <property type="term" value="P:carbohydrate biosynthetic process"/>
    <property type="evidence" value="ECO:0007669"/>
    <property type="project" value="InterPro"/>
</dbReference>
<proteinExistence type="predicted"/>
<dbReference type="InParanoid" id="D6Z2K9"/>
<dbReference type="Proteomes" id="UP000001508">
    <property type="component" value="Chromosome"/>
</dbReference>
<evidence type="ECO:0000256" key="4">
    <source>
        <dbReference type="ARBA" id="ARBA00022989"/>
    </source>
</evidence>
<evidence type="ECO:0000256" key="3">
    <source>
        <dbReference type="ARBA" id="ARBA00022692"/>
    </source>
</evidence>
<protein>
    <recommendedName>
        <fullName evidence="10">Sulfotransferase family protein</fullName>
    </recommendedName>
</protein>
<evidence type="ECO:0000313" key="8">
    <source>
        <dbReference type="EMBL" id="ADH85784.1"/>
    </source>
</evidence>
<dbReference type="AlphaFoldDB" id="D6Z2K9"/>
<dbReference type="KEGG" id="dak:DaAHT2_1086"/>
<evidence type="ECO:0000256" key="6">
    <source>
        <dbReference type="ARBA" id="ARBA00023136"/>
    </source>
</evidence>
<dbReference type="GO" id="GO:0008146">
    <property type="term" value="F:sulfotransferase activity"/>
    <property type="evidence" value="ECO:0007669"/>
    <property type="project" value="InterPro"/>
</dbReference>
<dbReference type="InterPro" id="IPR027417">
    <property type="entry name" value="P-loop_NTPase"/>
</dbReference>
<evidence type="ECO:0000256" key="7">
    <source>
        <dbReference type="ARBA" id="ARBA00023180"/>
    </source>
</evidence>
<keyword evidence="2" id="KW-0808">Transferase</keyword>
<keyword evidence="7" id="KW-0325">Glycoprotein</keyword>
<dbReference type="EMBL" id="CP001940">
    <property type="protein sequence ID" value="ADH85784.1"/>
    <property type="molecule type" value="Genomic_DNA"/>
</dbReference>
<keyword evidence="4" id="KW-1133">Transmembrane helix</keyword>
<gene>
    <name evidence="8" type="ordered locus">DaAHT2_1086</name>
</gene>
<evidence type="ECO:0000256" key="1">
    <source>
        <dbReference type="ARBA" id="ARBA00004323"/>
    </source>
</evidence>
<dbReference type="STRING" id="589865.DaAHT2_1086"/>
<dbReference type="Pfam" id="PF03567">
    <property type="entry name" value="Sulfotransfer_2"/>
    <property type="match status" value="1"/>
</dbReference>
<evidence type="ECO:0000256" key="2">
    <source>
        <dbReference type="ARBA" id="ARBA00022679"/>
    </source>
</evidence>
<evidence type="ECO:0000256" key="5">
    <source>
        <dbReference type="ARBA" id="ARBA00023034"/>
    </source>
</evidence>
<accession>D6Z2K9</accession>
<name>D6Z2K9_DESAT</name>
<dbReference type="SUPFAM" id="SSF52540">
    <property type="entry name" value="P-loop containing nucleoside triphosphate hydrolases"/>
    <property type="match status" value="1"/>
</dbReference>
<keyword evidence="6" id="KW-0472">Membrane</keyword>
<dbReference type="eggNOG" id="ENOG5030JM6">
    <property type="taxonomic scope" value="Bacteria"/>
</dbReference>